<reference evidence="6 7" key="1">
    <citation type="submission" date="2014-07" db="EMBL/GenBank/DDBJ databases">
        <title>Complete genome sequence of Corynebacterium atypicum DSM 44849: identifiction of the mycolic acid biosynthesis genes.</title>
        <authorList>
            <person name="Tippelt A."/>
            <person name="Mollmann S."/>
            <person name="Albersmeier A."/>
            <person name="Jaenicke S."/>
            <person name="Ruckert C."/>
            <person name="Tauch A."/>
        </authorList>
    </citation>
    <scope>NUCLEOTIDE SEQUENCE [LARGE SCALE GENOMIC DNA]</scope>
    <source>
        <strain evidence="6 7">R2070</strain>
    </source>
</reference>
<evidence type="ECO:0000256" key="4">
    <source>
        <dbReference type="ARBA" id="ARBA00023016"/>
    </source>
</evidence>
<dbReference type="PANTHER" id="PTHR42749:SF1">
    <property type="entry name" value="CELL SHAPE-DETERMINING PROTEIN MREB"/>
    <property type="match status" value="1"/>
</dbReference>
<keyword evidence="5" id="KW-0143">Chaperone</keyword>
<name>A0ABM5QP43_9CORY</name>
<evidence type="ECO:0000256" key="1">
    <source>
        <dbReference type="ARBA" id="ARBA00007381"/>
    </source>
</evidence>
<accession>A0ABM5QP43</accession>
<evidence type="ECO:0000313" key="6">
    <source>
        <dbReference type="EMBL" id="AIG64558.1"/>
    </source>
</evidence>
<dbReference type="EMBL" id="CP008944">
    <property type="protein sequence ID" value="AIG64558.1"/>
    <property type="molecule type" value="Genomic_DNA"/>
</dbReference>
<protein>
    <recommendedName>
        <fullName evidence="8">Molecular chaperone Hsp70</fullName>
    </recommendedName>
</protein>
<keyword evidence="3" id="KW-0067">ATP-binding</keyword>
<sequence length="516" mass="54645">MRFGVDFGTTRTVAAAVDRGNYPVVPVVDRLGDSHDFIPSVVAIAADGELTAGWEAAQAATDNFVRSFKRVLGDPETTPQTPVRLGGEARPLGEVLVAFARTVVEALTAFQRQAGEHPARSPEIVLGVPAHAGSAQRLLTMDAFSRAGADVLGLVNEPSAAAFEYTHRHGSTLNSKRNSIIVYDLGGGTFDATLLRIDGPVHHVEKSLGINRLGGDDFDEVLLGLALKAAGRGGDALSQRIRARLIEEARSAKENIKPQTRRVLVDLGEGGSEDVVVVPVDEFYAGVEPLVDRTLDQLSPLIGHGSDLSDTEIAGVYLVGGASSLPLVARRVRERFGRRVHRSSMPTAATAVGLAIAADPDSSFALNDRIARGIGVFRELESGRAVSFDPLVYPGAAAGADGWIRTERTYRAAHNVGWFRYVEYAAVDDDPLNPGDLSLLTEVAVGFTPELAGKTAAELGSVPVERIGHGDQGPLVHEEISVDPDGIATMRISVDGQPEPVVATSSRAPRAQCASK</sequence>
<dbReference type="SUPFAM" id="SSF53067">
    <property type="entry name" value="Actin-like ATPase domain"/>
    <property type="match status" value="2"/>
</dbReference>
<dbReference type="Gene3D" id="3.90.640.10">
    <property type="entry name" value="Actin, Chain A, domain 4"/>
    <property type="match status" value="1"/>
</dbReference>
<organism evidence="6 7">
    <name type="scientific">Corynebacterium atypicum</name>
    <dbReference type="NCBI Taxonomy" id="191610"/>
    <lineage>
        <taxon>Bacteria</taxon>
        <taxon>Bacillati</taxon>
        <taxon>Actinomycetota</taxon>
        <taxon>Actinomycetes</taxon>
        <taxon>Mycobacteriales</taxon>
        <taxon>Corynebacteriaceae</taxon>
        <taxon>Corynebacterium</taxon>
    </lineage>
</organism>
<dbReference type="Pfam" id="PF00012">
    <property type="entry name" value="HSP70"/>
    <property type="match status" value="1"/>
</dbReference>
<keyword evidence="7" id="KW-1185">Reference proteome</keyword>
<evidence type="ECO:0000256" key="3">
    <source>
        <dbReference type="ARBA" id="ARBA00022840"/>
    </source>
</evidence>
<keyword evidence="4" id="KW-0346">Stress response</keyword>
<dbReference type="RefSeq" id="WP_038606432.1">
    <property type="nucleotide sequence ID" value="NZ_CP008944.1"/>
</dbReference>
<proteinExistence type="inferred from homology"/>
<evidence type="ECO:0000313" key="7">
    <source>
        <dbReference type="Proteomes" id="UP000028504"/>
    </source>
</evidence>
<gene>
    <name evidence="6" type="ORF">CATYP_08140</name>
</gene>
<comment type="similarity">
    <text evidence="1">Belongs to the heat shock protein 70 family.</text>
</comment>
<dbReference type="InterPro" id="IPR013126">
    <property type="entry name" value="Hsp_70_fam"/>
</dbReference>
<evidence type="ECO:0000256" key="5">
    <source>
        <dbReference type="ARBA" id="ARBA00023186"/>
    </source>
</evidence>
<dbReference type="PANTHER" id="PTHR42749">
    <property type="entry name" value="CELL SHAPE-DETERMINING PROTEIN MREB"/>
    <property type="match status" value="1"/>
</dbReference>
<evidence type="ECO:0000256" key="2">
    <source>
        <dbReference type="ARBA" id="ARBA00022741"/>
    </source>
</evidence>
<evidence type="ECO:0008006" key="8">
    <source>
        <dbReference type="Google" id="ProtNLM"/>
    </source>
</evidence>
<dbReference type="PRINTS" id="PR00301">
    <property type="entry name" value="HEATSHOCK70"/>
</dbReference>
<dbReference type="Gene3D" id="3.30.420.40">
    <property type="match status" value="2"/>
</dbReference>
<dbReference type="PROSITE" id="PS00329">
    <property type="entry name" value="HSP70_2"/>
    <property type="match status" value="1"/>
</dbReference>
<dbReference type="InterPro" id="IPR043129">
    <property type="entry name" value="ATPase_NBD"/>
</dbReference>
<keyword evidence="2" id="KW-0547">Nucleotide-binding</keyword>
<dbReference type="Proteomes" id="UP000028504">
    <property type="component" value="Chromosome"/>
</dbReference>
<dbReference type="InterPro" id="IPR018181">
    <property type="entry name" value="Heat_shock_70_CS"/>
</dbReference>